<accession>A0ABT7ECU4</accession>
<proteinExistence type="predicted"/>
<evidence type="ECO:0000313" key="3">
    <source>
        <dbReference type="Proteomes" id="UP001301012"/>
    </source>
</evidence>
<name>A0ABT7ECU4_9FIRM</name>
<keyword evidence="1" id="KW-0812">Transmembrane</keyword>
<dbReference type="Proteomes" id="UP001301012">
    <property type="component" value="Unassembled WGS sequence"/>
</dbReference>
<keyword evidence="1" id="KW-1133">Transmembrane helix</keyword>
<keyword evidence="1" id="KW-0472">Membrane</keyword>
<dbReference type="EMBL" id="JASKYM010000011">
    <property type="protein sequence ID" value="MDK2564754.1"/>
    <property type="molecule type" value="Genomic_DNA"/>
</dbReference>
<reference evidence="2 3" key="1">
    <citation type="submission" date="2023-05" db="EMBL/GenBank/DDBJ databases">
        <title>Rombocin, a short stable natural nisin variant, displays selective antimicrobial activity against Listeria monocytogenes and employs dual mode of action to kill target bacterial strains.</title>
        <authorList>
            <person name="Wambui J."/>
            <person name="Stephan R."/>
            <person name="Kuipers O.P."/>
        </authorList>
    </citation>
    <scope>NUCLEOTIDE SEQUENCE [LARGE SCALE GENOMIC DNA]</scope>
    <source>
        <strain evidence="2 3">RC002</strain>
    </source>
</reference>
<gene>
    <name evidence="2" type="ORF">QOZ84_14555</name>
</gene>
<dbReference type="RefSeq" id="WP_284133666.1">
    <property type="nucleotide sequence ID" value="NZ_JASKYM010000011.1"/>
</dbReference>
<feature type="transmembrane region" description="Helical" evidence="1">
    <location>
        <begin position="12"/>
        <end position="31"/>
    </location>
</feature>
<sequence length="270" mass="31946">MAKKRKLKKGTIIIIGIILFFVVYFLAFNTARNMEEDSTQPVKAELDKEDTRSLIKQISSKEKIYISDSKVEKVRVEESYWSNVKILFSEFTKIRKPESYTPVYNGYSDDGIRFSTDLNYFRVYTVSSEEYYKVPVATKKEFEKLLSESIYLSFDFVKQYKSWETVEIKYKNETKKIHKWKFDDLSLQMIQKRIVGKVQPEKSKERSDYNFQINIKGEHYDAVVETMGKDYIKISQKGKNESKAQAYYEVHTKLYNYLVSEIFEIGKSSK</sequence>
<comment type="caution">
    <text evidence="2">The sequence shown here is derived from an EMBL/GenBank/DDBJ whole genome shotgun (WGS) entry which is preliminary data.</text>
</comment>
<evidence type="ECO:0000313" key="2">
    <source>
        <dbReference type="EMBL" id="MDK2564754.1"/>
    </source>
</evidence>
<evidence type="ECO:0000256" key="1">
    <source>
        <dbReference type="SAM" id="Phobius"/>
    </source>
</evidence>
<keyword evidence="3" id="KW-1185">Reference proteome</keyword>
<organism evidence="2 3">
    <name type="scientific">Romboutsia sedimentorum</name>
    <dbReference type="NCBI Taxonomy" id="1368474"/>
    <lineage>
        <taxon>Bacteria</taxon>
        <taxon>Bacillati</taxon>
        <taxon>Bacillota</taxon>
        <taxon>Clostridia</taxon>
        <taxon>Peptostreptococcales</taxon>
        <taxon>Peptostreptococcaceae</taxon>
        <taxon>Romboutsia</taxon>
    </lineage>
</organism>
<protein>
    <submittedName>
        <fullName evidence="2">Uncharacterized protein</fullName>
    </submittedName>
</protein>